<proteinExistence type="predicted"/>
<keyword evidence="1 4" id="KW-0808">Transferase</keyword>
<evidence type="ECO:0000313" key="4">
    <source>
        <dbReference type="EMBL" id="SDR13057.1"/>
    </source>
</evidence>
<name>A0A1H1GIV1_9ACTN</name>
<evidence type="ECO:0000256" key="2">
    <source>
        <dbReference type="ARBA" id="ARBA00022695"/>
    </source>
</evidence>
<sequence length="179" mass="19354">MDTPARWRRPRGRALTSPPVRGETAVSLEAVWVMPYERPGAAVVAGVFDILHVGHVRFLRAVRERGLPLVVGVEDDERVRAWKGPRRPLNNSAERAELIAALRFVDGVFIVTGPPDLNQPEDYVKLLAPMRPGALAHTAGDPHAAGRCAAANALGAECWELTAVPGRSTTRILNAVGHP</sequence>
<dbReference type="InterPro" id="IPR004821">
    <property type="entry name" value="Cyt_trans-like"/>
</dbReference>
<evidence type="ECO:0000259" key="3">
    <source>
        <dbReference type="Pfam" id="PF01467"/>
    </source>
</evidence>
<reference evidence="4 5" key="1">
    <citation type="submission" date="2016-10" db="EMBL/GenBank/DDBJ databases">
        <authorList>
            <person name="de Groot N.N."/>
        </authorList>
    </citation>
    <scope>NUCLEOTIDE SEQUENCE [LARGE SCALE GENOMIC DNA]</scope>
    <source>
        <strain evidence="4 5">DSM 43794</strain>
    </source>
</reference>
<dbReference type="EMBL" id="FNKK01000002">
    <property type="protein sequence ID" value="SDR13057.1"/>
    <property type="molecule type" value="Genomic_DNA"/>
</dbReference>
<dbReference type="Pfam" id="PF01467">
    <property type="entry name" value="CTP_transf_like"/>
    <property type="match status" value="1"/>
</dbReference>
<dbReference type="NCBIfam" id="TIGR00125">
    <property type="entry name" value="cyt_tran_rel"/>
    <property type="match status" value="1"/>
</dbReference>
<evidence type="ECO:0000313" key="5">
    <source>
        <dbReference type="Proteomes" id="UP000217103"/>
    </source>
</evidence>
<keyword evidence="2" id="KW-0548">Nucleotidyltransferase</keyword>
<feature type="domain" description="Cytidyltransferase-like" evidence="3">
    <location>
        <begin position="44"/>
        <end position="111"/>
    </location>
</feature>
<dbReference type="InterPro" id="IPR014729">
    <property type="entry name" value="Rossmann-like_a/b/a_fold"/>
</dbReference>
<protein>
    <submittedName>
        <fullName evidence="4">Cytidyltransferase-like domain-containing protein</fullName>
    </submittedName>
</protein>
<organism evidence="4 5">
    <name type="scientific">Thermostaphylospora chromogena</name>
    <dbReference type="NCBI Taxonomy" id="35622"/>
    <lineage>
        <taxon>Bacteria</taxon>
        <taxon>Bacillati</taxon>
        <taxon>Actinomycetota</taxon>
        <taxon>Actinomycetes</taxon>
        <taxon>Streptosporangiales</taxon>
        <taxon>Thermomonosporaceae</taxon>
        <taxon>Thermostaphylospora</taxon>
    </lineage>
</organism>
<dbReference type="AlphaFoldDB" id="A0A1H1GIV1"/>
<evidence type="ECO:0000256" key="1">
    <source>
        <dbReference type="ARBA" id="ARBA00022679"/>
    </source>
</evidence>
<dbReference type="SUPFAM" id="SSF52374">
    <property type="entry name" value="Nucleotidylyl transferase"/>
    <property type="match status" value="1"/>
</dbReference>
<keyword evidence="5" id="KW-1185">Reference proteome</keyword>
<dbReference type="PANTHER" id="PTHR43793">
    <property type="entry name" value="FAD SYNTHASE"/>
    <property type="match status" value="1"/>
</dbReference>
<dbReference type="InterPro" id="IPR050385">
    <property type="entry name" value="Archaeal_FAD_synthase"/>
</dbReference>
<dbReference type="Proteomes" id="UP000217103">
    <property type="component" value="Unassembled WGS sequence"/>
</dbReference>
<dbReference type="GO" id="GO:0016779">
    <property type="term" value="F:nucleotidyltransferase activity"/>
    <property type="evidence" value="ECO:0007669"/>
    <property type="project" value="UniProtKB-KW"/>
</dbReference>
<dbReference type="Gene3D" id="3.40.50.620">
    <property type="entry name" value="HUPs"/>
    <property type="match status" value="1"/>
</dbReference>
<dbReference type="STRING" id="35622.SAMN04489764_3618"/>
<accession>A0A1H1GIV1</accession>
<dbReference type="PANTHER" id="PTHR43793:SF1">
    <property type="entry name" value="FAD SYNTHASE"/>
    <property type="match status" value="1"/>
</dbReference>
<gene>
    <name evidence="4" type="ORF">SAMN04489764_3618</name>
</gene>